<comment type="similarity">
    <text evidence="2">Belongs to the class-I pyridoxal-phosphate-dependent aminotransferase family.</text>
</comment>
<dbReference type="PANTHER" id="PTHR42790:SF19">
    <property type="entry name" value="KYNURENINE_ALPHA-AMINOADIPATE AMINOTRANSFERASE, MITOCHONDRIAL"/>
    <property type="match status" value="1"/>
</dbReference>
<dbReference type="SUPFAM" id="SSF53383">
    <property type="entry name" value="PLP-dependent transferases"/>
    <property type="match status" value="1"/>
</dbReference>
<dbReference type="Gene3D" id="3.40.640.10">
    <property type="entry name" value="Type I PLP-dependent aspartate aminotransferase-like (Major domain)"/>
    <property type="match status" value="1"/>
</dbReference>
<dbReference type="Proteomes" id="UP000077315">
    <property type="component" value="Unassembled WGS sequence"/>
</dbReference>
<organism evidence="7 8">
    <name type="scientific">Phycomyces blakesleeanus (strain ATCC 8743b / DSM 1359 / FGSC 10004 / NBRC 33097 / NRRL 1555)</name>
    <dbReference type="NCBI Taxonomy" id="763407"/>
    <lineage>
        <taxon>Eukaryota</taxon>
        <taxon>Fungi</taxon>
        <taxon>Fungi incertae sedis</taxon>
        <taxon>Mucoromycota</taxon>
        <taxon>Mucoromycotina</taxon>
        <taxon>Mucoromycetes</taxon>
        <taxon>Mucorales</taxon>
        <taxon>Phycomycetaceae</taxon>
        <taxon>Phycomyces</taxon>
    </lineage>
</organism>
<dbReference type="GO" id="GO:0008483">
    <property type="term" value="F:transaminase activity"/>
    <property type="evidence" value="ECO:0007669"/>
    <property type="project" value="UniProtKB-KW"/>
</dbReference>
<protein>
    <recommendedName>
        <fullName evidence="6">Aminotransferase class I/classII large domain-containing protein</fullName>
    </recommendedName>
</protein>
<dbReference type="EMBL" id="KV440988">
    <property type="protein sequence ID" value="OAD70510.1"/>
    <property type="molecule type" value="Genomic_DNA"/>
</dbReference>
<evidence type="ECO:0000256" key="3">
    <source>
        <dbReference type="ARBA" id="ARBA00022576"/>
    </source>
</evidence>
<accession>A0A163DD01</accession>
<name>A0A163DD01_PHYB8</name>
<evidence type="ECO:0000313" key="7">
    <source>
        <dbReference type="EMBL" id="OAD70510.1"/>
    </source>
</evidence>
<evidence type="ECO:0000256" key="4">
    <source>
        <dbReference type="ARBA" id="ARBA00022679"/>
    </source>
</evidence>
<dbReference type="InterPro" id="IPR004839">
    <property type="entry name" value="Aminotransferase_I/II_large"/>
</dbReference>
<dbReference type="FunFam" id="3.90.1150.10:FF:000166">
    <property type="entry name" value="Kynurenine/alpha-aminoadipate aminotransferase, mitochondrial"/>
    <property type="match status" value="1"/>
</dbReference>
<gene>
    <name evidence="7" type="ORF">PHYBLDRAFT_135171</name>
</gene>
<proteinExistence type="inferred from homology"/>
<evidence type="ECO:0000259" key="6">
    <source>
        <dbReference type="Pfam" id="PF00155"/>
    </source>
</evidence>
<dbReference type="VEuPathDB" id="FungiDB:PHYBLDRAFT_135171"/>
<dbReference type="AlphaFoldDB" id="A0A163DD01"/>
<dbReference type="GO" id="GO:0030170">
    <property type="term" value="F:pyridoxal phosphate binding"/>
    <property type="evidence" value="ECO:0007669"/>
    <property type="project" value="InterPro"/>
</dbReference>
<comment type="cofactor">
    <cofactor evidence="1">
        <name>pyridoxal 5'-phosphate</name>
        <dbReference type="ChEBI" id="CHEBI:597326"/>
    </cofactor>
</comment>
<dbReference type="STRING" id="763407.A0A163DD01"/>
<feature type="domain" description="Aminotransferase class I/classII large" evidence="6">
    <location>
        <begin position="101"/>
        <end position="408"/>
    </location>
</feature>
<evidence type="ECO:0000256" key="1">
    <source>
        <dbReference type="ARBA" id="ARBA00001933"/>
    </source>
</evidence>
<evidence type="ECO:0000313" key="8">
    <source>
        <dbReference type="Proteomes" id="UP000077315"/>
    </source>
</evidence>
<dbReference type="OrthoDB" id="691673at2759"/>
<keyword evidence="4" id="KW-0808">Transferase</keyword>
<dbReference type="InterPro" id="IPR050859">
    <property type="entry name" value="Class-I_PLP-dep_aminotransf"/>
</dbReference>
<dbReference type="InParanoid" id="A0A163DD01"/>
<keyword evidence="3" id="KW-0032">Aminotransferase</keyword>
<keyword evidence="5" id="KW-0663">Pyridoxal phosphate</keyword>
<dbReference type="PANTHER" id="PTHR42790">
    <property type="entry name" value="AMINOTRANSFERASE"/>
    <property type="match status" value="1"/>
</dbReference>
<dbReference type="FunCoup" id="A0A163DD01">
    <property type="interactions" value="183"/>
</dbReference>
<dbReference type="CDD" id="cd00609">
    <property type="entry name" value="AAT_like"/>
    <property type="match status" value="1"/>
</dbReference>
<sequence length="426" mass="47770">MDYTKFMSERSQARNPSAIRALMPYMNCKNMISLGAGQPNPSTFPFESMQLKLKTGEIIDVDPQLFQRSLSYDLTSGLSPLNEWLRGLHTLEHTPLVDFGLSIGSGSQDLLTKAFDMVIDPGTAILVEDPTYTGALSFLDTLDCDLVPVATDADGLVPASLEKTLANWPESNPIKKKNQARPKVLYTIPTGGNPTGISSTFERKKAIYKICQKYDILIIEDDPYYYLQFDPKRIKSYVTIDTDGRVLRMDSMSKILSSGMRIGWVTGPKALIERIDMHTMVTNLQPGGVPQLMAYELLKVWGYKGFLNHVEHVAGFYKSKRDEFIKALEKRMTGRAEWVTPNSGMFVWLRLLGGITDSYDLVMNKAIKKNVLAVPGVAFMPAKNKNPYIRVSFSCVTTDNMDEALRRLAECIDEEAAKNHIQLKVK</sequence>
<dbReference type="GO" id="GO:1901605">
    <property type="term" value="P:alpha-amino acid metabolic process"/>
    <property type="evidence" value="ECO:0007669"/>
    <property type="project" value="TreeGrafter"/>
</dbReference>
<evidence type="ECO:0000256" key="5">
    <source>
        <dbReference type="ARBA" id="ARBA00022898"/>
    </source>
</evidence>
<dbReference type="InterPro" id="IPR015421">
    <property type="entry name" value="PyrdxlP-dep_Trfase_major"/>
</dbReference>
<reference evidence="8" key="1">
    <citation type="submission" date="2015-06" db="EMBL/GenBank/DDBJ databases">
        <title>Expansion of signal transduction pathways in fungi by whole-genome duplication.</title>
        <authorList>
            <consortium name="DOE Joint Genome Institute"/>
            <person name="Corrochano L.M."/>
            <person name="Kuo A."/>
            <person name="Marcet-Houben M."/>
            <person name="Polaino S."/>
            <person name="Salamov A."/>
            <person name="Villalobos J.M."/>
            <person name="Alvarez M.I."/>
            <person name="Avalos J."/>
            <person name="Benito E.P."/>
            <person name="Benoit I."/>
            <person name="Burger G."/>
            <person name="Camino L.P."/>
            <person name="Canovas D."/>
            <person name="Cerda-Olmedo E."/>
            <person name="Cheng J.-F."/>
            <person name="Dominguez A."/>
            <person name="Elias M."/>
            <person name="Eslava A.P."/>
            <person name="Glaser F."/>
            <person name="Grimwood J."/>
            <person name="Gutierrez G."/>
            <person name="Heitman J."/>
            <person name="Henrissat B."/>
            <person name="Iturriaga E.A."/>
            <person name="Lang B.F."/>
            <person name="Lavin J.L."/>
            <person name="Lee S."/>
            <person name="Li W."/>
            <person name="Lindquist E."/>
            <person name="Lopez-Garcia S."/>
            <person name="Luque E.M."/>
            <person name="Marcos A.T."/>
            <person name="Martin J."/>
            <person name="McCluskey K."/>
            <person name="Medina H.R."/>
            <person name="Miralles-Duran A."/>
            <person name="Miyazaki A."/>
            <person name="Munoz-Torres E."/>
            <person name="Oguiza J.A."/>
            <person name="Ohm R."/>
            <person name="Olmedo M."/>
            <person name="Orejas M."/>
            <person name="Ortiz-Castellanos L."/>
            <person name="Pisabarro A.G."/>
            <person name="Rodriguez-Romero J."/>
            <person name="Ruiz-Herrera J."/>
            <person name="Ruiz-Vazquez R."/>
            <person name="Sanz C."/>
            <person name="Schackwitz W."/>
            <person name="Schmutz J."/>
            <person name="Shahriari M."/>
            <person name="Shelest E."/>
            <person name="Silva-Franco F."/>
            <person name="Soanes D."/>
            <person name="Syed K."/>
            <person name="Tagua V.G."/>
            <person name="Talbot N.J."/>
            <person name="Thon M."/>
            <person name="De vries R.P."/>
            <person name="Wiebenga A."/>
            <person name="Yadav J.S."/>
            <person name="Braun E.L."/>
            <person name="Baker S."/>
            <person name="Garre V."/>
            <person name="Horwitz B."/>
            <person name="Torres-Martinez S."/>
            <person name="Idnurm A."/>
            <person name="Herrera-Estrella A."/>
            <person name="Gabaldon T."/>
            <person name="Grigoriev I.V."/>
        </authorList>
    </citation>
    <scope>NUCLEOTIDE SEQUENCE [LARGE SCALE GENOMIC DNA]</scope>
    <source>
        <strain evidence="8">NRRL 1555(-)</strain>
    </source>
</reference>
<dbReference type="RefSeq" id="XP_018288550.1">
    <property type="nucleotide sequence ID" value="XM_018429702.1"/>
</dbReference>
<keyword evidence="8" id="KW-1185">Reference proteome</keyword>
<dbReference type="InterPro" id="IPR015424">
    <property type="entry name" value="PyrdxlP-dep_Trfase"/>
</dbReference>
<dbReference type="GeneID" id="28990608"/>
<dbReference type="Pfam" id="PF00155">
    <property type="entry name" value="Aminotran_1_2"/>
    <property type="match status" value="1"/>
</dbReference>
<evidence type="ECO:0000256" key="2">
    <source>
        <dbReference type="ARBA" id="ARBA00007441"/>
    </source>
</evidence>